<keyword evidence="2" id="KW-1185">Reference proteome</keyword>
<dbReference type="AlphaFoldDB" id="A0A517SWL9"/>
<sequence length="104" mass="11879">MTFCRRDSSEAIKFYLEEWPDPRVSPVIPLAIRCEQLIRDGVIKNQSDLAHYAKVTSARMTQIMWLTNLAPEIQEAILFLPRIESGPGMVKEIDVRRIPHGCLG</sequence>
<evidence type="ECO:0000313" key="2">
    <source>
        <dbReference type="Proteomes" id="UP000315003"/>
    </source>
</evidence>
<gene>
    <name evidence="1" type="ORF">SV7mr_29960</name>
</gene>
<name>A0A517SWL9_9BACT</name>
<proteinExistence type="predicted"/>
<protein>
    <submittedName>
        <fullName evidence="1">Uncharacterized protein</fullName>
    </submittedName>
</protein>
<organism evidence="1 2">
    <name type="scientific">Stieleria bergensis</name>
    <dbReference type="NCBI Taxonomy" id="2528025"/>
    <lineage>
        <taxon>Bacteria</taxon>
        <taxon>Pseudomonadati</taxon>
        <taxon>Planctomycetota</taxon>
        <taxon>Planctomycetia</taxon>
        <taxon>Pirellulales</taxon>
        <taxon>Pirellulaceae</taxon>
        <taxon>Stieleria</taxon>
    </lineage>
</organism>
<dbReference type="Proteomes" id="UP000315003">
    <property type="component" value="Chromosome"/>
</dbReference>
<dbReference type="EMBL" id="CP036272">
    <property type="protein sequence ID" value="QDT60473.1"/>
    <property type="molecule type" value="Genomic_DNA"/>
</dbReference>
<accession>A0A517SWL9</accession>
<evidence type="ECO:0000313" key="1">
    <source>
        <dbReference type="EMBL" id="QDT60473.1"/>
    </source>
</evidence>
<reference evidence="1 2" key="1">
    <citation type="submission" date="2019-02" db="EMBL/GenBank/DDBJ databases">
        <title>Deep-cultivation of Planctomycetes and their phenomic and genomic characterization uncovers novel biology.</title>
        <authorList>
            <person name="Wiegand S."/>
            <person name="Jogler M."/>
            <person name="Boedeker C."/>
            <person name="Pinto D."/>
            <person name="Vollmers J."/>
            <person name="Rivas-Marin E."/>
            <person name="Kohn T."/>
            <person name="Peeters S.H."/>
            <person name="Heuer A."/>
            <person name="Rast P."/>
            <person name="Oberbeckmann S."/>
            <person name="Bunk B."/>
            <person name="Jeske O."/>
            <person name="Meyerdierks A."/>
            <person name="Storesund J.E."/>
            <person name="Kallscheuer N."/>
            <person name="Luecker S."/>
            <person name="Lage O.M."/>
            <person name="Pohl T."/>
            <person name="Merkel B.J."/>
            <person name="Hornburger P."/>
            <person name="Mueller R.-W."/>
            <person name="Bruemmer F."/>
            <person name="Labrenz M."/>
            <person name="Spormann A.M."/>
            <person name="Op den Camp H."/>
            <person name="Overmann J."/>
            <person name="Amann R."/>
            <person name="Jetten M.S.M."/>
            <person name="Mascher T."/>
            <person name="Medema M.H."/>
            <person name="Devos D.P."/>
            <person name="Kaster A.-K."/>
            <person name="Ovreas L."/>
            <person name="Rohde M."/>
            <person name="Galperin M.Y."/>
            <person name="Jogler C."/>
        </authorList>
    </citation>
    <scope>NUCLEOTIDE SEQUENCE [LARGE SCALE GENOMIC DNA]</scope>
    <source>
        <strain evidence="1 2">SV_7m_r</strain>
    </source>
</reference>